<evidence type="ECO:0000313" key="2">
    <source>
        <dbReference type="EMBL" id="GMN58895.1"/>
    </source>
</evidence>
<comment type="caution">
    <text evidence="2">The sequence shown here is derived from an EMBL/GenBank/DDBJ whole genome shotgun (WGS) entry which is preliminary data.</text>
</comment>
<dbReference type="AlphaFoldDB" id="A0AA88J0J7"/>
<evidence type="ECO:0000256" key="1">
    <source>
        <dbReference type="SAM" id="MobiDB-lite"/>
    </source>
</evidence>
<feature type="compositionally biased region" description="Polar residues" evidence="1">
    <location>
        <begin position="10"/>
        <end position="21"/>
    </location>
</feature>
<reference evidence="2" key="1">
    <citation type="submission" date="2023-07" db="EMBL/GenBank/DDBJ databases">
        <title>draft genome sequence of fig (Ficus carica).</title>
        <authorList>
            <person name="Takahashi T."/>
            <person name="Nishimura K."/>
        </authorList>
    </citation>
    <scope>NUCLEOTIDE SEQUENCE</scope>
</reference>
<sequence>MKYRRKNRRPSTNIPAATQQECEPPLPEPGPPLPPPTTRAPSAARRSESRPLWAAQIRRGGVADCPDPAKIRYPQGTVSTPDSVAIPSLPPSWI</sequence>
<feature type="compositionally biased region" description="Pro residues" evidence="1">
    <location>
        <begin position="24"/>
        <end position="38"/>
    </location>
</feature>
<name>A0AA88J0J7_FICCA</name>
<dbReference type="EMBL" id="BTGU01000082">
    <property type="protein sequence ID" value="GMN58895.1"/>
    <property type="molecule type" value="Genomic_DNA"/>
</dbReference>
<dbReference type="Proteomes" id="UP001187192">
    <property type="component" value="Unassembled WGS sequence"/>
</dbReference>
<gene>
    <name evidence="2" type="ORF">TIFTF001_027986</name>
</gene>
<protein>
    <submittedName>
        <fullName evidence="2">Uncharacterized protein</fullName>
    </submittedName>
</protein>
<evidence type="ECO:0000313" key="3">
    <source>
        <dbReference type="Proteomes" id="UP001187192"/>
    </source>
</evidence>
<organism evidence="2 3">
    <name type="scientific">Ficus carica</name>
    <name type="common">Common fig</name>
    <dbReference type="NCBI Taxonomy" id="3494"/>
    <lineage>
        <taxon>Eukaryota</taxon>
        <taxon>Viridiplantae</taxon>
        <taxon>Streptophyta</taxon>
        <taxon>Embryophyta</taxon>
        <taxon>Tracheophyta</taxon>
        <taxon>Spermatophyta</taxon>
        <taxon>Magnoliopsida</taxon>
        <taxon>eudicotyledons</taxon>
        <taxon>Gunneridae</taxon>
        <taxon>Pentapetalae</taxon>
        <taxon>rosids</taxon>
        <taxon>fabids</taxon>
        <taxon>Rosales</taxon>
        <taxon>Moraceae</taxon>
        <taxon>Ficeae</taxon>
        <taxon>Ficus</taxon>
    </lineage>
</organism>
<keyword evidence="3" id="KW-1185">Reference proteome</keyword>
<feature type="region of interest" description="Disordered" evidence="1">
    <location>
        <begin position="1"/>
        <end position="94"/>
    </location>
</feature>
<proteinExistence type="predicted"/>
<accession>A0AA88J0J7</accession>